<organism evidence="9">
    <name type="scientific">Trichuris suis</name>
    <name type="common">pig whipworm</name>
    <dbReference type="NCBI Taxonomy" id="68888"/>
    <lineage>
        <taxon>Eukaryota</taxon>
        <taxon>Metazoa</taxon>
        <taxon>Ecdysozoa</taxon>
        <taxon>Nematoda</taxon>
        <taxon>Enoplea</taxon>
        <taxon>Dorylaimia</taxon>
        <taxon>Trichinellida</taxon>
        <taxon>Trichuridae</taxon>
        <taxon>Trichuris</taxon>
    </lineage>
</organism>
<feature type="domain" description="Lipase" evidence="8">
    <location>
        <begin position="48"/>
        <end position="357"/>
    </location>
</feature>
<gene>
    <name evidence="9" type="ORF">M514_04064</name>
</gene>
<feature type="active site" description="Charge relay system" evidence="4">
    <location>
        <position position="287"/>
    </location>
</feature>
<evidence type="ECO:0000256" key="4">
    <source>
        <dbReference type="PIRSR" id="PIRSR000865-1"/>
    </source>
</evidence>
<feature type="binding site" evidence="5">
    <location>
        <position position="220"/>
    </location>
    <ligand>
        <name>Ca(2+)</name>
        <dbReference type="ChEBI" id="CHEBI:29108"/>
    </ligand>
</feature>
<dbReference type="AlphaFoldDB" id="A0A085NSQ3"/>
<keyword evidence="7" id="KW-0732">Signal</keyword>
<dbReference type="CDD" id="cd00707">
    <property type="entry name" value="Pancreat_lipase_like"/>
    <property type="match status" value="1"/>
</dbReference>
<dbReference type="Pfam" id="PF00151">
    <property type="entry name" value="Lipase"/>
    <property type="match status" value="1"/>
</dbReference>
<evidence type="ECO:0000313" key="9">
    <source>
        <dbReference type="EMBL" id="KFD72499.1"/>
    </source>
</evidence>
<feature type="active site" description="Nucleophile" evidence="4">
    <location>
        <position position="176"/>
    </location>
</feature>
<dbReference type="GO" id="GO:0052689">
    <property type="term" value="F:carboxylic ester hydrolase activity"/>
    <property type="evidence" value="ECO:0007669"/>
    <property type="project" value="InterPro"/>
</dbReference>
<feature type="chain" id="PRO_5001796198" description="Lipase domain-containing protein" evidence="7">
    <location>
        <begin position="20"/>
        <end position="484"/>
    </location>
</feature>
<dbReference type="InterPro" id="IPR000734">
    <property type="entry name" value="TAG_lipase"/>
</dbReference>
<comment type="similarity">
    <text evidence="2 6">Belongs to the AB hydrolase superfamily. Lipase family.</text>
</comment>
<sequence>MTSFYLLSMFLVWLGTVKGASDNKTVESPPLKIDKVCYPPYGCFKMSAKFAHMKVLPQSPEQIDTTFWLFTPGQNHPEPLNFPPMLAEQLNTSRQLYILIHGFGHFPIWIVPMTEELLKKDINVIVVDWTKGSRPPNYYQAASNSRVVGAMVAALVTDVLNSTSYTMKDITLVGFSLGCHVCGFAGKKLREPKLSRIVALDPAGPLFSGHGPKVRLAPTDADFVQCIHTDGKGFMNGGLGTMQPMGHVDFYANGGKVQLGCPRNVKEVIIDLWSLNSSTFETLTCSHARAPMLYIETIKTIKDDNPCGFSAVQCKSTEEWEMGKCFYCPLNRTMSLFGFGLSSLMPQGTFYFATRNHNDYSAPFCGKQYGFVVQPDRWIKGNLWLFVRYKDGSQEVIDLLTEGEELHANNEKVKVAALAKPLDKETAVSLLYKKYASWIWKNGPDEWELKAFSVLDFNCTYFAMNNVTKVANKAMTEITWTEKI</sequence>
<evidence type="ECO:0000256" key="2">
    <source>
        <dbReference type="ARBA" id="ARBA00010701"/>
    </source>
</evidence>
<dbReference type="GO" id="GO:0005615">
    <property type="term" value="C:extracellular space"/>
    <property type="evidence" value="ECO:0007669"/>
    <property type="project" value="TreeGrafter"/>
</dbReference>
<evidence type="ECO:0000256" key="3">
    <source>
        <dbReference type="ARBA" id="ARBA00022525"/>
    </source>
</evidence>
<protein>
    <recommendedName>
        <fullName evidence="8">Lipase domain-containing protein</fullName>
    </recommendedName>
</protein>
<dbReference type="Gene3D" id="3.40.50.1820">
    <property type="entry name" value="alpha/beta hydrolase"/>
    <property type="match status" value="1"/>
</dbReference>
<feature type="signal peptide" evidence="7">
    <location>
        <begin position="1"/>
        <end position="19"/>
    </location>
</feature>
<dbReference type="GO" id="GO:0046872">
    <property type="term" value="F:metal ion binding"/>
    <property type="evidence" value="ECO:0007669"/>
    <property type="project" value="UniProtKB-KW"/>
</dbReference>
<dbReference type="Proteomes" id="UP000030758">
    <property type="component" value="Unassembled WGS sequence"/>
</dbReference>
<feature type="binding site" evidence="5">
    <location>
        <position position="215"/>
    </location>
    <ligand>
        <name>Ca(2+)</name>
        <dbReference type="ChEBI" id="CHEBI:29108"/>
    </ligand>
</feature>
<feature type="active site" description="Charge relay system" evidence="4">
    <location>
        <position position="201"/>
    </location>
</feature>
<dbReference type="PANTHER" id="PTHR11610:SF186">
    <property type="entry name" value="FI22312P1"/>
    <property type="match status" value="1"/>
</dbReference>
<dbReference type="InterPro" id="IPR029058">
    <property type="entry name" value="AB_hydrolase_fold"/>
</dbReference>
<dbReference type="InterPro" id="IPR033906">
    <property type="entry name" value="Lipase_N"/>
</dbReference>
<proteinExistence type="inferred from homology"/>
<name>A0A085NSQ3_9BILA</name>
<dbReference type="SUPFAM" id="SSF53474">
    <property type="entry name" value="alpha/beta-Hydrolases"/>
    <property type="match status" value="1"/>
</dbReference>
<dbReference type="EMBL" id="KL367477">
    <property type="protein sequence ID" value="KFD72499.1"/>
    <property type="molecule type" value="Genomic_DNA"/>
</dbReference>
<dbReference type="GO" id="GO:0016298">
    <property type="term" value="F:lipase activity"/>
    <property type="evidence" value="ECO:0007669"/>
    <property type="project" value="InterPro"/>
</dbReference>
<dbReference type="GO" id="GO:0016042">
    <property type="term" value="P:lipid catabolic process"/>
    <property type="evidence" value="ECO:0007669"/>
    <property type="project" value="TreeGrafter"/>
</dbReference>
<keyword evidence="5" id="KW-0479">Metal-binding</keyword>
<dbReference type="PANTHER" id="PTHR11610">
    <property type="entry name" value="LIPASE"/>
    <property type="match status" value="1"/>
</dbReference>
<dbReference type="PRINTS" id="PR00821">
    <property type="entry name" value="TAGLIPASE"/>
</dbReference>
<reference evidence="9" key="1">
    <citation type="journal article" date="2014" name="Nat. Genet.">
        <title>Genome and transcriptome of the porcine whipworm Trichuris suis.</title>
        <authorList>
            <person name="Jex A.R."/>
            <person name="Nejsum P."/>
            <person name="Schwarz E.M."/>
            <person name="Hu L."/>
            <person name="Young N.D."/>
            <person name="Hall R.S."/>
            <person name="Korhonen P.K."/>
            <person name="Liao S."/>
            <person name="Thamsborg S."/>
            <person name="Xia J."/>
            <person name="Xu P."/>
            <person name="Wang S."/>
            <person name="Scheerlinck J.P."/>
            <person name="Hofmann A."/>
            <person name="Sternberg P.W."/>
            <person name="Wang J."/>
            <person name="Gasser R.B."/>
        </authorList>
    </citation>
    <scope>NUCLEOTIDE SEQUENCE [LARGE SCALE GENOMIC DNA]</scope>
    <source>
        <strain evidence="9">DCEP-RM93F</strain>
    </source>
</reference>
<evidence type="ECO:0000256" key="1">
    <source>
        <dbReference type="ARBA" id="ARBA00004613"/>
    </source>
</evidence>
<comment type="subcellular location">
    <subcellularLocation>
        <location evidence="1">Secreted</location>
    </subcellularLocation>
</comment>
<keyword evidence="5" id="KW-0106">Calcium</keyword>
<dbReference type="InterPro" id="IPR016272">
    <property type="entry name" value="Lipase_LIPH"/>
</dbReference>
<evidence type="ECO:0000256" key="7">
    <source>
        <dbReference type="SAM" id="SignalP"/>
    </source>
</evidence>
<accession>A0A085NSQ3</accession>
<evidence type="ECO:0000259" key="8">
    <source>
        <dbReference type="Pfam" id="PF00151"/>
    </source>
</evidence>
<keyword evidence="3" id="KW-0964">Secreted</keyword>
<evidence type="ECO:0000256" key="5">
    <source>
        <dbReference type="PIRSR" id="PIRSR000865-2"/>
    </source>
</evidence>
<dbReference type="PIRSF" id="PIRSF000865">
    <property type="entry name" value="Lipoprotein_lipase_LIPH"/>
    <property type="match status" value="1"/>
</dbReference>
<evidence type="ECO:0000256" key="6">
    <source>
        <dbReference type="RuleBase" id="RU004262"/>
    </source>
</evidence>
<dbReference type="InterPro" id="IPR013818">
    <property type="entry name" value="Lipase"/>
</dbReference>